<comment type="caution">
    <text evidence="5">The sequence shown here is derived from an EMBL/GenBank/DDBJ whole genome shotgun (WGS) entry which is preliminary data.</text>
</comment>
<accession>A0ABT5AQN6</accession>
<dbReference type="Proteomes" id="UP001212499">
    <property type="component" value="Unassembled WGS sequence"/>
</dbReference>
<sequence length="471" mass="53320">MTRTLNPYLNYNFAPVQTEITTLALEVIGELPANLSGMFVRNGPNPQWSPIGQYHWFDGDGMLHGVRIRDGEATYCNRYVRTKGWQIEHQAGKALWSGLLEPPQMDNPHGAYKNTANTALVWHAGQMLALNEGGAPHAIQLPDLQTIGEYTYNGKLVSGFTAHPKVDPKTGEMMFFGYSFAPPYLQYSIVSDTGEIVRTVPIELPMGVMMHDFAITENYTIFMDLPLTFSGERMQRGEPGLMFESHRPSRFGIVPRYGDNSNIRWFESSPCYIFHTLNAYEDEEEIVLIACRMNSTTVLKVNDSPTDREADIPRLYRWRFDLSSGKVQEEMLDDVPAEFPRINENFLGQRTQYGYAGRMDQRPLPLFNGIIKYDFNNQRSETHEFGSGRYGGEAVFAPSVNATKEDDGWLITFVYDETSQTSELVIVNAQDVTAGLRARVLIPQRVPYGFHGTWVSDDKRLFWGTGNRGIG</sequence>
<evidence type="ECO:0000256" key="4">
    <source>
        <dbReference type="ARBA" id="ARBA00023004"/>
    </source>
</evidence>
<dbReference type="PANTHER" id="PTHR10543:SF142">
    <property type="entry name" value="OS06G0162550 PROTEIN"/>
    <property type="match status" value="1"/>
</dbReference>
<dbReference type="Pfam" id="PF03055">
    <property type="entry name" value="RPE65"/>
    <property type="match status" value="1"/>
</dbReference>
<organism evidence="5 6">
    <name type="scientific">Anabaenopsis arnoldii</name>
    <dbReference type="NCBI Taxonomy" id="2152938"/>
    <lineage>
        <taxon>Bacteria</taxon>
        <taxon>Bacillati</taxon>
        <taxon>Cyanobacteriota</taxon>
        <taxon>Cyanophyceae</taxon>
        <taxon>Nostocales</taxon>
        <taxon>Nodulariaceae</taxon>
        <taxon>Anabaenopsis</taxon>
    </lineage>
</organism>
<keyword evidence="4" id="KW-0408">Iron</keyword>
<reference evidence="5 6" key="1">
    <citation type="submission" date="2023-01" db="EMBL/GenBank/DDBJ databases">
        <title>Genomes from the Australian National Cyanobacteria Reference Collection.</title>
        <authorList>
            <person name="Willis A."/>
            <person name="Lee E.M.F."/>
        </authorList>
    </citation>
    <scope>NUCLEOTIDE SEQUENCE [LARGE SCALE GENOMIC DNA]</scope>
    <source>
        <strain evidence="5 6">CS-1033</strain>
    </source>
</reference>
<dbReference type="InterPro" id="IPR004294">
    <property type="entry name" value="Carotenoid_Oase"/>
</dbReference>
<protein>
    <submittedName>
        <fullName evidence="5">Carotenoid oxygenase family protein</fullName>
    </submittedName>
</protein>
<keyword evidence="6" id="KW-1185">Reference proteome</keyword>
<proteinExistence type="inferred from homology"/>
<comment type="similarity">
    <text evidence="2">Belongs to the carotenoid oxygenase family.</text>
</comment>
<dbReference type="RefSeq" id="WP_271731284.1">
    <property type="nucleotide sequence ID" value="NZ_JANQDP010000039.1"/>
</dbReference>
<gene>
    <name evidence="5" type="ORF">PN457_03145</name>
</gene>
<evidence type="ECO:0000256" key="2">
    <source>
        <dbReference type="ARBA" id="ARBA00006787"/>
    </source>
</evidence>
<comment type="cofactor">
    <cofactor evidence="1">
        <name>Fe(2+)</name>
        <dbReference type="ChEBI" id="CHEBI:29033"/>
    </cofactor>
</comment>
<evidence type="ECO:0000256" key="3">
    <source>
        <dbReference type="ARBA" id="ARBA00022723"/>
    </source>
</evidence>
<evidence type="ECO:0000313" key="6">
    <source>
        <dbReference type="Proteomes" id="UP001212499"/>
    </source>
</evidence>
<evidence type="ECO:0000313" key="5">
    <source>
        <dbReference type="EMBL" id="MDB9538670.1"/>
    </source>
</evidence>
<evidence type="ECO:0000256" key="1">
    <source>
        <dbReference type="ARBA" id="ARBA00001954"/>
    </source>
</evidence>
<keyword evidence="3" id="KW-0479">Metal-binding</keyword>
<dbReference type="EMBL" id="JAQMUH010000040">
    <property type="protein sequence ID" value="MDB9538670.1"/>
    <property type="molecule type" value="Genomic_DNA"/>
</dbReference>
<name>A0ABT5AQN6_9CYAN</name>
<dbReference type="PANTHER" id="PTHR10543">
    <property type="entry name" value="BETA-CAROTENE DIOXYGENASE"/>
    <property type="match status" value="1"/>
</dbReference>